<evidence type="ECO:0000256" key="5">
    <source>
        <dbReference type="PROSITE-ProRule" id="PRU00288"/>
    </source>
</evidence>
<dbReference type="SMART" id="SM00105">
    <property type="entry name" value="ArfGap"/>
    <property type="match status" value="1"/>
</dbReference>
<dbReference type="Gene3D" id="1.10.220.150">
    <property type="entry name" value="Arf GTPase activating protein"/>
    <property type="match status" value="1"/>
</dbReference>
<evidence type="ECO:0000313" key="9">
    <source>
        <dbReference type="EMBL" id="KIK24247.1"/>
    </source>
</evidence>
<reference evidence="10" key="2">
    <citation type="submission" date="2015-01" db="EMBL/GenBank/DDBJ databases">
        <title>Evolutionary Origins and Diversification of the Mycorrhizal Mutualists.</title>
        <authorList>
            <consortium name="DOE Joint Genome Institute"/>
            <consortium name="Mycorrhizal Genomics Consortium"/>
            <person name="Kohler A."/>
            <person name="Kuo A."/>
            <person name="Nagy L.G."/>
            <person name="Floudas D."/>
            <person name="Copeland A."/>
            <person name="Barry K.W."/>
            <person name="Cichocki N."/>
            <person name="Veneault-Fourrey C."/>
            <person name="LaButti K."/>
            <person name="Lindquist E.A."/>
            <person name="Lipzen A."/>
            <person name="Lundell T."/>
            <person name="Morin E."/>
            <person name="Murat C."/>
            <person name="Riley R."/>
            <person name="Ohm R."/>
            <person name="Sun H."/>
            <person name="Tunlid A."/>
            <person name="Henrissat B."/>
            <person name="Grigoriev I.V."/>
            <person name="Hibbett D.S."/>
            <person name="Martin F."/>
        </authorList>
    </citation>
    <scope>NUCLEOTIDE SEQUENCE [LARGE SCALE GENOMIC DNA]</scope>
    <source>
        <strain evidence="10">441</strain>
    </source>
</reference>
<evidence type="ECO:0000256" key="1">
    <source>
        <dbReference type="ARBA" id="ARBA00022468"/>
    </source>
</evidence>
<gene>
    <name evidence="9" type="ORF">PISMIDRAFT_29218</name>
</gene>
<accession>A0A0C9ZPK0</accession>
<organism evidence="9 10">
    <name type="scientific">Pisolithus microcarpus 441</name>
    <dbReference type="NCBI Taxonomy" id="765257"/>
    <lineage>
        <taxon>Eukaryota</taxon>
        <taxon>Fungi</taxon>
        <taxon>Dikarya</taxon>
        <taxon>Basidiomycota</taxon>
        <taxon>Agaricomycotina</taxon>
        <taxon>Agaricomycetes</taxon>
        <taxon>Agaricomycetidae</taxon>
        <taxon>Boletales</taxon>
        <taxon>Sclerodermatineae</taxon>
        <taxon>Pisolithaceae</taxon>
        <taxon>Pisolithus</taxon>
    </lineage>
</organism>
<feature type="compositionally biased region" description="Pro residues" evidence="7">
    <location>
        <begin position="164"/>
        <end position="176"/>
    </location>
</feature>
<keyword evidence="1" id="KW-0343">GTPase activation</keyword>
<dbReference type="OrthoDB" id="983479at2759"/>
<feature type="compositionally biased region" description="Polar residues" evidence="7">
    <location>
        <begin position="187"/>
        <end position="202"/>
    </location>
</feature>
<dbReference type="GO" id="GO:0048205">
    <property type="term" value="P:COPI coating of Golgi vesicle"/>
    <property type="evidence" value="ECO:0007669"/>
    <property type="project" value="TreeGrafter"/>
</dbReference>
<evidence type="ECO:0000256" key="4">
    <source>
        <dbReference type="ARBA" id="ARBA00022833"/>
    </source>
</evidence>
<evidence type="ECO:0000313" key="10">
    <source>
        <dbReference type="Proteomes" id="UP000054018"/>
    </source>
</evidence>
<dbReference type="HOGENOM" id="CLU_023062_7_0_1"/>
<feature type="region of interest" description="Disordered" evidence="7">
    <location>
        <begin position="141"/>
        <end position="240"/>
    </location>
</feature>
<dbReference type="InterPro" id="IPR038508">
    <property type="entry name" value="ArfGAP_dom_sf"/>
</dbReference>
<evidence type="ECO:0000256" key="6">
    <source>
        <dbReference type="SAM" id="Coils"/>
    </source>
</evidence>
<protein>
    <recommendedName>
        <fullName evidence="8">Arf-GAP domain-containing protein</fullName>
    </recommendedName>
</protein>
<dbReference type="PROSITE" id="PS50115">
    <property type="entry name" value="ARFGAP"/>
    <property type="match status" value="1"/>
</dbReference>
<feature type="region of interest" description="Disordered" evidence="7">
    <location>
        <begin position="295"/>
        <end position="316"/>
    </location>
</feature>
<dbReference type="FunFam" id="1.10.220.150:FF:000004">
    <property type="entry name" value="Putative ADP-ribosylation factor GTPase-activating protein 2"/>
    <property type="match status" value="1"/>
</dbReference>
<dbReference type="Proteomes" id="UP000054018">
    <property type="component" value="Unassembled WGS sequence"/>
</dbReference>
<dbReference type="SUPFAM" id="SSF57863">
    <property type="entry name" value="ArfGap/RecO-like zinc finger"/>
    <property type="match status" value="1"/>
</dbReference>
<dbReference type="EMBL" id="KN833718">
    <property type="protein sequence ID" value="KIK24247.1"/>
    <property type="molecule type" value="Genomic_DNA"/>
</dbReference>
<name>A0A0C9ZPK0_9AGAM</name>
<feature type="domain" description="Arf-GAP" evidence="8">
    <location>
        <begin position="10"/>
        <end position="131"/>
    </location>
</feature>
<keyword evidence="2" id="KW-0479">Metal-binding</keyword>
<reference evidence="9 10" key="1">
    <citation type="submission" date="2014-04" db="EMBL/GenBank/DDBJ databases">
        <authorList>
            <consortium name="DOE Joint Genome Institute"/>
            <person name="Kuo A."/>
            <person name="Kohler A."/>
            <person name="Costa M.D."/>
            <person name="Nagy L.G."/>
            <person name="Floudas D."/>
            <person name="Copeland A."/>
            <person name="Barry K.W."/>
            <person name="Cichocki N."/>
            <person name="Veneault-Fourrey C."/>
            <person name="LaButti K."/>
            <person name="Lindquist E.A."/>
            <person name="Lipzen A."/>
            <person name="Lundell T."/>
            <person name="Morin E."/>
            <person name="Murat C."/>
            <person name="Sun H."/>
            <person name="Tunlid A."/>
            <person name="Henrissat B."/>
            <person name="Grigoriev I.V."/>
            <person name="Hibbett D.S."/>
            <person name="Martin F."/>
            <person name="Nordberg H.P."/>
            <person name="Cantor M.N."/>
            <person name="Hua S.X."/>
        </authorList>
    </citation>
    <scope>NUCLEOTIDE SEQUENCE [LARGE SCALE GENOMIC DNA]</scope>
    <source>
        <strain evidence="9 10">441</strain>
    </source>
</reference>
<dbReference type="InterPro" id="IPR001164">
    <property type="entry name" value="ArfGAP_dom"/>
</dbReference>
<keyword evidence="6" id="KW-0175">Coiled coil</keyword>
<keyword evidence="10" id="KW-1185">Reference proteome</keyword>
<proteinExistence type="predicted"/>
<dbReference type="STRING" id="765257.A0A0C9ZPK0"/>
<dbReference type="PANTHER" id="PTHR45686">
    <property type="entry name" value="ADP-RIBOSYLATION FACTOR GTPASE ACTIVATING PROTEIN 3, ISOFORM H-RELATED"/>
    <property type="match status" value="1"/>
</dbReference>
<dbReference type="InterPro" id="IPR037278">
    <property type="entry name" value="ARFGAP/RecO"/>
</dbReference>
<dbReference type="Pfam" id="PF01412">
    <property type="entry name" value="ArfGap"/>
    <property type="match status" value="1"/>
</dbReference>
<dbReference type="PANTHER" id="PTHR45686:SF4">
    <property type="entry name" value="ADP-RIBOSYLATION FACTOR GTPASE ACTIVATING PROTEIN 3, ISOFORM H"/>
    <property type="match status" value="1"/>
</dbReference>
<feature type="coiled-coil region" evidence="6">
    <location>
        <begin position="265"/>
        <end position="292"/>
    </location>
</feature>
<dbReference type="GO" id="GO:0005096">
    <property type="term" value="F:GTPase activator activity"/>
    <property type="evidence" value="ECO:0007669"/>
    <property type="project" value="UniProtKB-KW"/>
</dbReference>
<evidence type="ECO:0000256" key="3">
    <source>
        <dbReference type="ARBA" id="ARBA00022771"/>
    </source>
</evidence>
<dbReference type="CDD" id="cd08831">
    <property type="entry name" value="ArfGap_ArfGap2_3_like"/>
    <property type="match status" value="1"/>
</dbReference>
<sequence>MTDLSKAETEQIFKMLRAQKGNKACFDCQARNPTWASVTYGVYICLDCSSVHRNMGVHISFVRSTNLDSWQLNQLRTMKVGGNASAVEFFTRCGSAVLLSDADTKKKYTSRAAELYKEELSRRVNEDASKFPSRVILEGAEAPAVESNPQGEDDFFSSWDKPVTPKPPSVPTPPTTGPVIGKPIASRTVTSSSLRSNSASPGNGSGKHGSTRLTSSNTIATSSTTSSAVSKKSKLGGLGAKKAATPIDFAEAERKVAEEAERIKRLGYDRQREEEEERLKQETERAVLAEKAKGTNANAAPRPVSVPGKVDPQGGNSQDMERLGMGFRKLGFGAVPISPSTTSTVRSMQVSDFISRKAPLKCFCRSADDTPTIAREKFGDQKAISSDMYFGRNDYDPTVLAESRSRLQNFQGATSISSNQYFGREEEEEFERVGSDGGLLGDGNLSNLENIARDTIAKVLANPELQNVGESIRTGALKLSDYLAQMSQH</sequence>
<dbReference type="PRINTS" id="PR00405">
    <property type="entry name" value="REVINTRACTNG"/>
</dbReference>
<keyword evidence="4" id="KW-0862">Zinc</keyword>
<feature type="compositionally biased region" description="Low complexity" evidence="7">
    <location>
        <begin position="214"/>
        <end position="230"/>
    </location>
</feature>
<dbReference type="GO" id="GO:0008270">
    <property type="term" value="F:zinc ion binding"/>
    <property type="evidence" value="ECO:0007669"/>
    <property type="project" value="UniProtKB-KW"/>
</dbReference>
<dbReference type="GO" id="GO:0000139">
    <property type="term" value="C:Golgi membrane"/>
    <property type="evidence" value="ECO:0007669"/>
    <property type="project" value="GOC"/>
</dbReference>
<evidence type="ECO:0000259" key="8">
    <source>
        <dbReference type="PROSITE" id="PS50115"/>
    </source>
</evidence>
<evidence type="ECO:0000256" key="2">
    <source>
        <dbReference type="ARBA" id="ARBA00022723"/>
    </source>
</evidence>
<dbReference type="AlphaFoldDB" id="A0A0C9ZPK0"/>
<evidence type="ECO:0000256" key="7">
    <source>
        <dbReference type="SAM" id="MobiDB-lite"/>
    </source>
</evidence>
<keyword evidence="3 5" id="KW-0863">Zinc-finger</keyword>